<dbReference type="AlphaFoldDB" id="A0A450TB80"/>
<organism evidence="1">
    <name type="scientific">Candidatus Kentrum sp. DK</name>
    <dbReference type="NCBI Taxonomy" id="2126562"/>
    <lineage>
        <taxon>Bacteria</taxon>
        <taxon>Pseudomonadati</taxon>
        <taxon>Pseudomonadota</taxon>
        <taxon>Gammaproteobacteria</taxon>
        <taxon>Candidatus Kentrum</taxon>
    </lineage>
</organism>
<protein>
    <submittedName>
        <fullName evidence="1">Uncharacterized protein</fullName>
    </submittedName>
</protein>
<name>A0A450TB80_9GAMM</name>
<proteinExistence type="predicted"/>
<dbReference type="EMBL" id="CAADEX010000131">
    <property type="protein sequence ID" value="VFJ63955.1"/>
    <property type="molecule type" value="Genomic_DNA"/>
</dbReference>
<gene>
    <name evidence="1" type="ORF">BECKDK2373B_GA0170837_11313</name>
</gene>
<evidence type="ECO:0000313" key="1">
    <source>
        <dbReference type="EMBL" id="VFJ63955.1"/>
    </source>
</evidence>
<accession>A0A450TB80</accession>
<sequence>MLPYTGGPGYKKLLRFFSRPRSKKEARTFGAQQNGYVENFITLGNGRFLAVFLIFLREEEREEEENILFSTPRHLHQIAGSCGRPPCRISK</sequence>
<reference evidence="1" key="1">
    <citation type="submission" date="2019-02" db="EMBL/GenBank/DDBJ databases">
        <authorList>
            <person name="Gruber-Vodicka R. H."/>
            <person name="Seah K. B. B."/>
        </authorList>
    </citation>
    <scope>NUCLEOTIDE SEQUENCE</scope>
    <source>
        <strain evidence="1">BECK_DK47</strain>
    </source>
</reference>